<sequence length="140" mass="16225">MCCTFTFNAFFFTLNGGLFASCNITTWLAATTATTTATTVAIRTISTFTITVCSRCFCLRSFCTLCLFTDSFCNRLVWSSLKNRNRDSGFFSRCLFWFFSRYLRSAFFCACFLNRTLARCFRLNRHGTKSSMRFLQRLSR</sequence>
<name>A0A6J6YL04_9ZZZZ</name>
<dbReference type="EMBL" id="CAFAAU010000028">
    <property type="protein sequence ID" value="CAB4810072.1"/>
    <property type="molecule type" value="Genomic_DNA"/>
</dbReference>
<evidence type="ECO:0000313" key="1">
    <source>
        <dbReference type="EMBL" id="CAB4810072.1"/>
    </source>
</evidence>
<proteinExistence type="predicted"/>
<reference evidence="1" key="1">
    <citation type="submission" date="2020-05" db="EMBL/GenBank/DDBJ databases">
        <authorList>
            <person name="Chiriac C."/>
            <person name="Salcher M."/>
            <person name="Ghai R."/>
            <person name="Kavagutti S V."/>
        </authorList>
    </citation>
    <scope>NUCLEOTIDE SEQUENCE</scope>
</reference>
<protein>
    <submittedName>
        <fullName evidence="1">Unannotated protein</fullName>
    </submittedName>
</protein>
<dbReference type="AlphaFoldDB" id="A0A6J6YL04"/>
<accession>A0A6J6YL04</accession>
<organism evidence="1">
    <name type="scientific">freshwater metagenome</name>
    <dbReference type="NCBI Taxonomy" id="449393"/>
    <lineage>
        <taxon>unclassified sequences</taxon>
        <taxon>metagenomes</taxon>
        <taxon>ecological metagenomes</taxon>
    </lineage>
</organism>
<gene>
    <name evidence="1" type="ORF">UFOPK3078_00946</name>
</gene>